<evidence type="ECO:0000256" key="1">
    <source>
        <dbReference type="SAM" id="MobiDB-lite"/>
    </source>
</evidence>
<gene>
    <name evidence="2" type="ORF">XAT740_LOCUS26476</name>
</gene>
<dbReference type="AlphaFoldDB" id="A0A815ABM7"/>
<accession>A0A815ABM7</accession>
<keyword evidence="3" id="KW-1185">Reference proteome</keyword>
<comment type="caution">
    <text evidence="2">The sequence shown here is derived from an EMBL/GenBank/DDBJ whole genome shotgun (WGS) entry which is preliminary data.</text>
</comment>
<reference evidence="2" key="1">
    <citation type="submission" date="2021-02" db="EMBL/GenBank/DDBJ databases">
        <authorList>
            <person name="Nowell W R."/>
        </authorList>
    </citation>
    <scope>NUCLEOTIDE SEQUENCE</scope>
</reference>
<evidence type="ECO:0000313" key="3">
    <source>
        <dbReference type="Proteomes" id="UP000663828"/>
    </source>
</evidence>
<name>A0A815ABM7_ADIRI</name>
<evidence type="ECO:0000313" key="2">
    <source>
        <dbReference type="EMBL" id="CAF1255189.1"/>
    </source>
</evidence>
<feature type="region of interest" description="Disordered" evidence="1">
    <location>
        <begin position="1"/>
        <end position="23"/>
    </location>
</feature>
<protein>
    <recommendedName>
        <fullName evidence="4">F-box domain-containing protein</fullName>
    </recommendedName>
</protein>
<dbReference type="Proteomes" id="UP000663828">
    <property type="component" value="Unassembled WGS sequence"/>
</dbReference>
<sequence length="595" mass="71356">MMKGTKRPSTSPNDDREKKKKKKLQIRLNERTSLTCIEHFSNELFYEIFDYLDGIDIYNTFTDLNYCFHQILTSPSLLLKIKLNDWESNKRFPIKYKHFLQMNKHQIFSLSLSKSTSHGLFFPDFTITSSFIRLQSLSIEGIQLNLLISLLLKLTRLPCLFSLTINGLNTFHNLTNIYRLIYALPKLKYNKFCYHGDHSFTSLSKAKEKHFSPLEYLILDHPCTFQELFSLISYTPHLHRLTFLHKWFIHDENFNQISSIDLPYLSHLTVNSYYGTFDDLQIFISKIHCKLTIFNLFIVSPDITFLSGDRWERFLIQYLPHLVEFSFKYSLSFAEIQENVDFDRNMQNQFHSSFWIQQNWILDVEIDFNAIVYSIKPFWKHFNRNLQWFSQQQDYSMELSNKLSKSTRLVIIYELFNDNMDDLLSYIDHVFNITDIYHLEILEDISFAELTEILSVFHQLHSLQLSTFSSKVKKCTLNEDILCYITKKQRNSIKQLKLMRLRKTDEFDFLMKLFPRLIHLKINDITHLNVKQFVQQMINQMNMKSHRYLRSICFRISTMTNDLFEELKQIINQKRIFSCFTIQWRSNEIYIESKE</sequence>
<dbReference type="EMBL" id="CAJNOR010002154">
    <property type="protein sequence ID" value="CAF1255189.1"/>
    <property type="molecule type" value="Genomic_DNA"/>
</dbReference>
<evidence type="ECO:0008006" key="4">
    <source>
        <dbReference type="Google" id="ProtNLM"/>
    </source>
</evidence>
<organism evidence="2 3">
    <name type="scientific">Adineta ricciae</name>
    <name type="common">Rotifer</name>
    <dbReference type="NCBI Taxonomy" id="249248"/>
    <lineage>
        <taxon>Eukaryota</taxon>
        <taxon>Metazoa</taxon>
        <taxon>Spiralia</taxon>
        <taxon>Gnathifera</taxon>
        <taxon>Rotifera</taxon>
        <taxon>Eurotatoria</taxon>
        <taxon>Bdelloidea</taxon>
        <taxon>Adinetida</taxon>
        <taxon>Adinetidae</taxon>
        <taxon>Adineta</taxon>
    </lineage>
</organism>
<proteinExistence type="predicted"/>